<evidence type="ECO:0000313" key="4">
    <source>
        <dbReference type="Proteomes" id="UP000233469"/>
    </source>
</evidence>
<evidence type="ECO:0000313" key="3">
    <source>
        <dbReference type="EMBL" id="PKK63853.1"/>
    </source>
</evidence>
<comment type="caution">
    <text evidence="3">The sequence shown here is derived from an EMBL/GenBank/DDBJ whole genome shotgun (WGS) entry which is preliminary data.</text>
</comment>
<dbReference type="EMBL" id="LLXL01001558">
    <property type="protein sequence ID" value="PKK63853.1"/>
    <property type="molecule type" value="Genomic_DNA"/>
</dbReference>
<sequence length="416" mass="49575">MSDEEVLEINMPYKFESEVLKALEKLLKTETNYDVIIHVGKESDTKEFHAHSGFLCCRSDYFNSILSTKGTIKKDGKYVINKPNITPQAFDVIIKYFYTGHINMSNNTGVEILNMMTAFDDLKLNQLIKLAENFLIAHHQNFLQNDPIEILQMVYSHKIFNNIQELCLENIYSEPNILFNSVKFVNLPAPLLAIILKQDDLILYAIEIWENLIKWGLAKDKILDEHVSKWNQEKFNIFERILHNFIPLIRFYDISSEDYFNKVRPYEQILSKELREDILKFHMVPGFKSSFNNYTKRHPKRNDRQLEHPNPNQKRDIDYSDEDDMDDTEYVDKDRQLEHLNPNPYPNPNQNRNTYYSDEDYMDNIPQAMGQWAWGQNFYNRDVDYFERPEQYRRQNYSNNSTRGFSQVKGSWNYRT</sequence>
<dbReference type="VEuPathDB" id="FungiDB:FUN_006313"/>
<evidence type="ECO:0000256" key="1">
    <source>
        <dbReference type="SAM" id="MobiDB-lite"/>
    </source>
</evidence>
<organism evidence="3 4">
    <name type="scientific">Rhizophagus irregularis</name>
    <dbReference type="NCBI Taxonomy" id="588596"/>
    <lineage>
        <taxon>Eukaryota</taxon>
        <taxon>Fungi</taxon>
        <taxon>Fungi incertae sedis</taxon>
        <taxon>Mucoromycota</taxon>
        <taxon>Glomeromycotina</taxon>
        <taxon>Glomeromycetes</taxon>
        <taxon>Glomerales</taxon>
        <taxon>Glomeraceae</taxon>
        <taxon>Rhizophagus</taxon>
    </lineage>
</organism>
<accession>A0A2N1MQE5</accession>
<name>A0A2N1MQE5_9GLOM</name>
<dbReference type="InterPro" id="IPR000210">
    <property type="entry name" value="BTB/POZ_dom"/>
</dbReference>
<dbReference type="Gene3D" id="3.30.710.10">
    <property type="entry name" value="Potassium Channel Kv1.1, Chain A"/>
    <property type="match status" value="1"/>
</dbReference>
<dbReference type="AlphaFoldDB" id="A0A2N1MQE5"/>
<dbReference type="PANTHER" id="PTHR24410:SF23">
    <property type="entry name" value="BTB DOMAIN-CONTAINING PROTEIN-RELATED"/>
    <property type="match status" value="1"/>
</dbReference>
<dbReference type="InterPro" id="IPR051481">
    <property type="entry name" value="BTB-POZ/Galectin-3-binding"/>
</dbReference>
<dbReference type="VEuPathDB" id="FungiDB:RhiirFUN_010151"/>
<gene>
    <name evidence="3" type="ORF">RhiirC2_854754</name>
</gene>
<dbReference type="Proteomes" id="UP000233469">
    <property type="component" value="Unassembled WGS sequence"/>
</dbReference>
<protein>
    <submittedName>
        <fullName evidence="3">BTB-domain-containing protein</fullName>
    </submittedName>
</protein>
<evidence type="ECO:0000259" key="2">
    <source>
        <dbReference type="PROSITE" id="PS50097"/>
    </source>
</evidence>
<dbReference type="PROSITE" id="PS50097">
    <property type="entry name" value="BTB"/>
    <property type="match status" value="1"/>
</dbReference>
<dbReference type="InterPro" id="IPR011333">
    <property type="entry name" value="SKP1/BTB/POZ_sf"/>
</dbReference>
<dbReference type="CDD" id="cd18186">
    <property type="entry name" value="BTB_POZ_ZBTB_KLHL-like"/>
    <property type="match status" value="1"/>
</dbReference>
<dbReference type="Pfam" id="PF00651">
    <property type="entry name" value="BTB"/>
    <property type="match status" value="1"/>
</dbReference>
<dbReference type="SUPFAM" id="SSF54695">
    <property type="entry name" value="POZ domain"/>
    <property type="match status" value="1"/>
</dbReference>
<feature type="region of interest" description="Disordered" evidence="1">
    <location>
        <begin position="292"/>
        <end position="358"/>
    </location>
</feature>
<feature type="domain" description="BTB" evidence="2">
    <location>
        <begin position="33"/>
        <end position="106"/>
    </location>
</feature>
<dbReference type="VEuPathDB" id="FungiDB:RhiirA1_528877"/>
<dbReference type="PANTHER" id="PTHR24410">
    <property type="entry name" value="HL07962P-RELATED"/>
    <property type="match status" value="1"/>
</dbReference>
<feature type="region of interest" description="Disordered" evidence="1">
    <location>
        <begin position="397"/>
        <end position="416"/>
    </location>
</feature>
<proteinExistence type="predicted"/>
<feature type="compositionally biased region" description="Basic and acidic residues" evidence="1">
    <location>
        <begin position="302"/>
        <end position="318"/>
    </location>
</feature>
<reference evidence="3 4" key="1">
    <citation type="submission" date="2016-04" db="EMBL/GenBank/DDBJ databases">
        <title>Genome analyses suggest a sexual origin of heterokaryosis in a supposedly ancient asexual fungus.</title>
        <authorList>
            <person name="Ropars J."/>
            <person name="Sedzielewska K."/>
            <person name="Noel J."/>
            <person name="Charron P."/>
            <person name="Farinelli L."/>
            <person name="Marton T."/>
            <person name="Kruger M."/>
            <person name="Pelin A."/>
            <person name="Brachmann A."/>
            <person name="Corradi N."/>
        </authorList>
    </citation>
    <scope>NUCLEOTIDE SEQUENCE [LARGE SCALE GENOMIC DNA]</scope>
    <source>
        <strain evidence="3 4">C2</strain>
    </source>
</reference>
<feature type="compositionally biased region" description="Acidic residues" evidence="1">
    <location>
        <begin position="319"/>
        <end position="329"/>
    </location>
</feature>
<dbReference type="SMART" id="SM00225">
    <property type="entry name" value="BTB"/>
    <property type="match status" value="1"/>
</dbReference>
<reference evidence="3 4" key="2">
    <citation type="submission" date="2017-10" db="EMBL/GenBank/DDBJ databases">
        <title>Extensive intraspecific genome diversity in a model arbuscular mycorrhizal fungus.</title>
        <authorList>
            <person name="Chen E.C.H."/>
            <person name="Morin E."/>
            <person name="Baudet D."/>
            <person name="Noel J."/>
            <person name="Ndikumana S."/>
            <person name="Charron P."/>
            <person name="St-Onge C."/>
            <person name="Giorgi J."/>
            <person name="Grigoriev I.V."/>
            <person name="Roux C."/>
            <person name="Martin F.M."/>
            <person name="Corradi N."/>
        </authorList>
    </citation>
    <scope>NUCLEOTIDE SEQUENCE [LARGE SCALE GENOMIC DNA]</scope>
    <source>
        <strain evidence="3 4">C2</strain>
    </source>
</reference>